<dbReference type="PANTHER" id="PTHR48021:SF13">
    <property type="entry name" value="SUGAR TRANSPORTER ERD6-LIKE 7"/>
    <property type="match status" value="1"/>
</dbReference>
<comment type="caution">
    <text evidence="11">The sequence shown here is derived from an EMBL/GenBank/DDBJ whole genome shotgun (WGS) entry which is preliminary data.</text>
</comment>
<organism evidence="11 12">
    <name type="scientific">Dovyalis caffra</name>
    <dbReference type="NCBI Taxonomy" id="77055"/>
    <lineage>
        <taxon>Eukaryota</taxon>
        <taxon>Viridiplantae</taxon>
        <taxon>Streptophyta</taxon>
        <taxon>Embryophyta</taxon>
        <taxon>Tracheophyta</taxon>
        <taxon>Spermatophyta</taxon>
        <taxon>Magnoliopsida</taxon>
        <taxon>eudicotyledons</taxon>
        <taxon>Gunneridae</taxon>
        <taxon>Pentapetalae</taxon>
        <taxon>rosids</taxon>
        <taxon>fabids</taxon>
        <taxon>Malpighiales</taxon>
        <taxon>Salicaceae</taxon>
        <taxon>Flacourtieae</taxon>
        <taxon>Dovyalis</taxon>
    </lineage>
</organism>
<dbReference type="InterPro" id="IPR044775">
    <property type="entry name" value="MFS_ERD6/Tret1-like"/>
</dbReference>
<dbReference type="GO" id="GO:0051119">
    <property type="term" value="F:sugar transmembrane transporter activity"/>
    <property type="evidence" value="ECO:0007669"/>
    <property type="project" value="InterPro"/>
</dbReference>
<dbReference type="GO" id="GO:0016020">
    <property type="term" value="C:membrane"/>
    <property type="evidence" value="ECO:0007669"/>
    <property type="project" value="UniProtKB-SubCell"/>
</dbReference>
<evidence type="ECO:0000259" key="10">
    <source>
        <dbReference type="PROSITE" id="PS50850"/>
    </source>
</evidence>
<reference evidence="11 12" key="1">
    <citation type="submission" date="2024-01" db="EMBL/GenBank/DDBJ databases">
        <authorList>
            <person name="Waweru B."/>
        </authorList>
    </citation>
    <scope>NUCLEOTIDE SEQUENCE [LARGE SCALE GENOMIC DNA]</scope>
</reference>
<dbReference type="InterPro" id="IPR003663">
    <property type="entry name" value="Sugar/inositol_transpt"/>
</dbReference>
<dbReference type="CDD" id="cd17358">
    <property type="entry name" value="MFS_GLUT6_8_Class3_like"/>
    <property type="match status" value="1"/>
</dbReference>
<feature type="transmembrane region" description="Helical" evidence="9">
    <location>
        <begin position="172"/>
        <end position="193"/>
    </location>
</feature>
<evidence type="ECO:0000256" key="9">
    <source>
        <dbReference type="SAM" id="Phobius"/>
    </source>
</evidence>
<dbReference type="InterPro" id="IPR036259">
    <property type="entry name" value="MFS_trans_sf"/>
</dbReference>
<keyword evidence="3" id="KW-0813">Transport</keyword>
<protein>
    <recommendedName>
        <fullName evidence="10">Major facilitator superfamily (MFS) profile domain-containing protein</fullName>
    </recommendedName>
</protein>
<evidence type="ECO:0000256" key="8">
    <source>
        <dbReference type="SAM" id="MobiDB-lite"/>
    </source>
</evidence>
<evidence type="ECO:0000256" key="2">
    <source>
        <dbReference type="ARBA" id="ARBA00010992"/>
    </source>
</evidence>
<keyword evidence="5 9" id="KW-0812">Transmembrane</keyword>
<evidence type="ECO:0000256" key="5">
    <source>
        <dbReference type="ARBA" id="ARBA00022692"/>
    </source>
</evidence>
<evidence type="ECO:0000256" key="6">
    <source>
        <dbReference type="ARBA" id="ARBA00022989"/>
    </source>
</evidence>
<dbReference type="InterPro" id="IPR020846">
    <property type="entry name" value="MFS_dom"/>
</dbReference>
<feature type="region of interest" description="Disordered" evidence="8">
    <location>
        <begin position="1"/>
        <end position="38"/>
    </location>
</feature>
<gene>
    <name evidence="11" type="ORF">DCAF_LOCUS20901</name>
</gene>
<keyword evidence="6 9" id="KW-1133">Transmembrane helix</keyword>
<evidence type="ECO:0000313" key="12">
    <source>
        <dbReference type="Proteomes" id="UP001314170"/>
    </source>
</evidence>
<dbReference type="EMBL" id="CAWUPB010001173">
    <property type="protein sequence ID" value="CAK7348208.1"/>
    <property type="molecule type" value="Genomic_DNA"/>
</dbReference>
<dbReference type="AlphaFoldDB" id="A0AAV1SB90"/>
<feature type="transmembrane region" description="Helical" evidence="9">
    <location>
        <begin position="79"/>
        <end position="103"/>
    </location>
</feature>
<keyword evidence="4" id="KW-0762">Sugar transport</keyword>
<feature type="transmembrane region" description="Helical" evidence="9">
    <location>
        <begin position="146"/>
        <end position="166"/>
    </location>
</feature>
<accession>A0AAV1SB90</accession>
<feature type="transmembrane region" description="Helical" evidence="9">
    <location>
        <begin position="324"/>
        <end position="346"/>
    </location>
</feature>
<keyword evidence="7 9" id="KW-0472">Membrane</keyword>
<feature type="transmembrane region" description="Helical" evidence="9">
    <location>
        <begin position="358"/>
        <end position="382"/>
    </location>
</feature>
<dbReference type="InterPro" id="IPR005828">
    <property type="entry name" value="MFS_sugar_transport-like"/>
</dbReference>
<feature type="transmembrane region" description="Helical" evidence="9">
    <location>
        <begin position="45"/>
        <end position="67"/>
    </location>
</feature>
<comment type="subcellular location">
    <subcellularLocation>
        <location evidence="1">Membrane</location>
        <topology evidence="1">Multi-pass membrane protein</topology>
    </subcellularLocation>
</comment>
<dbReference type="Proteomes" id="UP001314170">
    <property type="component" value="Unassembled WGS sequence"/>
</dbReference>
<evidence type="ECO:0000313" key="11">
    <source>
        <dbReference type="EMBL" id="CAK7348208.1"/>
    </source>
</evidence>
<evidence type="ECO:0000256" key="3">
    <source>
        <dbReference type="ARBA" id="ARBA00022448"/>
    </source>
</evidence>
<feature type="transmembrane region" description="Helical" evidence="9">
    <location>
        <begin position="115"/>
        <end position="134"/>
    </location>
</feature>
<keyword evidence="12" id="KW-1185">Reference proteome</keyword>
<proteinExistence type="inferred from homology"/>
<feature type="transmembrane region" description="Helical" evidence="9">
    <location>
        <begin position="200"/>
        <end position="219"/>
    </location>
</feature>
<evidence type="ECO:0000256" key="1">
    <source>
        <dbReference type="ARBA" id="ARBA00004141"/>
    </source>
</evidence>
<feature type="compositionally biased region" description="Basic and acidic residues" evidence="8">
    <location>
        <begin position="1"/>
        <end position="20"/>
    </location>
</feature>
<dbReference type="PROSITE" id="PS00216">
    <property type="entry name" value="SUGAR_TRANSPORT_1"/>
    <property type="match status" value="1"/>
</dbReference>
<dbReference type="PRINTS" id="PR00171">
    <property type="entry name" value="SUGRTRNSPORT"/>
</dbReference>
<dbReference type="Gene3D" id="1.20.1250.20">
    <property type="entry name" value="MFS general substrate transporter like domains"/>
    <property type="match status" value="1"/>
</dbReference>
<comment type="similarity">
    <text evidence="2">Belongs to the major facilitator superfamily. Sugar transporter (TC 2.A.1.1) family.</text>
</comment>
<evidence type="ECO:0000256" key="4">
    <source>
        <dbReference type="ARBA" id="ARBA00022597"/>
    </source>
</evidence>
<evidence type="ECO:0000256" key="7">
    <source>
        <dbReference type="ARBA" id="ARBA00023136"/>
    </source>
</evidence>
<dbReference type="InterPro" id="IPR050549">
    <property type="entry name" value="MFS_Trehalose_Transporter"/>
</dbReference>
<dbReference type="PROSITE" id="PS50850">
    <property type="entry name" value="MFS"/>
    <property type="match status" value="1"/>
</dbReference>
<sequence>MAIKEEIENDHDGAPEDAREPLMPNNFSDEEGSGSQHSSSTGTAWMVYLSTFFAVFGSLEAGSCAGYSSPTQNALRKDLSLSVAEYSVFGSILTVGAMIGAITSGPIADLIGRKGAMGISSTFCVAGWLAIYFAKDALALYIGRLATGYAMGALSFLVPVYIAEIAPGNLRGILTAATQLMLGIGVSGAFIIGTVLTWRVLALTGLIPCAILLVGLFLIPESPRWLAKRGRVKEFERTLQKLRGKAVDISDEAAEIKDFIKTLERLPKAKLIDLFQRRHLPSVIVNMPLLSRFSPTVGTISYAILQVVVVAFSTTIIDKIGRKPLLLVSASGLVLSCIITGLSFYLKVNELALKSVPILAVTGILLYIASYAAGVGPIPWVLMSESLEDNADSVSHVSLVTSHVPRVYEFLL</sequence>
<dbReference type="Pfam" id="PF00083">
    <property type="entry name" value="Sugar_tr"/>
    <property type="match status" value="2"/>
</dbReference>
<feature type="transmembrane region" description="Helical" evidence="9">
    <location>
        <begin position="297"/>
        <end position="317"/>
    </location>
</feature>
<dbReference type="InterPro" id="IPR005829">
    <property type="entry name" value="Sugar_transporter_CS"/>
</dbReference>
<name>A0AAV1SB90_9ROSI</name>
<dbReference type="SUPFAM" id="SSF103473">
    <property type="entry name" value="MFS general substrate transporter"/>
    <property type="match status" value="1"/>
</dbReference>
<feature type="domain" description="Major facilitator superfamily (MFS) profile" evidence="10">
    <location>
        <begin position="43"/>
        <end position="412"/>
    </location>
</feature>
<dbReference type="PANTHER" id="PTHR48021">
    <property type="match status" value="1"/>
</dbReference>